<dbReference type="EMBL" id="JANBUL010000159">
    <property type="protein sequence ID" value="KAJ2779875.1"/>
    <property type="molecule type" value="Genomic_DNA"/>
</dbReference>
<feature type="compositionally biased region" description="Acidic residues" evidence="4">
    <location>
        <begin position="295"/>
        <end position="305"/>
    </location>
</feature>
<dbReference type="InterPro" id="IPR044126">
    <property type="entry name" value="S1_IF2_alpha"/>
</dbReference>
<keyword evidence="7" id="KW-1185">Reference proteome</keyword>
<dbReference type="GO" id="GO:0003743">
    <property type="term" value="F:translation initiation factor activity"/>
    <property type="evidence" value="ECO:0007669"/>
    <property type="project" value="UniProtKB-KW"/>
</dbReference>
<evidence type="ECO:0000256" key="4">
    <source>
        <dbReference type="SAM" id="MobiDB-lite"/>
    </source>
</evidence>
<dbReference type="Pfam" id="PF07541">
    <property type="entry name" value="EIF_2_alpha"/>
    <property type="match status" value="1"/>
</dbReference>
<evidence type="ECO:0000256" key="1">
    <source>
        <dbReference type="ARBA" id="ARBA00007223"/>
    </source>
</evidence>
<dbReference type="InterPro" id="IPR024054">
    <property type="entry name" value="TIF2_asu_middle_sf"/>
</dbReference>
<dbReference type="InterPro" id="IPR011488">
    <property type="entry name" value="TIF_2_asu"/>
</dbReference>
<dbReference type="Gene3D" id="2.40.50.140">
    <property type="entry name" value="Nucleic acid-binding proteins"/>
    <property type="match status" value="1"/>
</dbReference>
<dbReference type="Proteomes" id="UP001140217">
    <property type="component" value="Unassembled WGS sequence"/>
</dbReference>
<dbReference type="InterPro" id="IPR024055">
    <property type="entry name" value="TIF2_asu_C"/>
</dbReference>
<evidence type="ECO:0000256" key="3">
    <source>
        <dbReference type="ARBA" id="ARBA00022917"/>
    </source>
</evidence>
<name>A0A9W8HEA5_9FUNG</name>
<accession>A0A9W8HEA5</accession>
<organism evidence="6 7">
    <name type="scientific">Coemansia javaensis</name>
    <dbReference type="NCBI Taxonomy" id="2761396"/>
    <lineage>
        <taxon>Eukaryota</taxon>
        <taxon>Fungi</taxon>
        <taxon>Fungi incertae sedis</taxon>
        <taxon>Zoopagomycota</taxon>
        <taxon>Kickxellomycotina</taxon>
        <taxon>Kickxellomycetes</taxon>
        <taxon>Kickxellales</taxon>
        <taxon>Kickxellaceae</taxon>
        <taxon>Coemansia</taxon>
    </lineage>
</organism>
<feature type="region of interest" description="Disordered" evidence="4">
    <location>
        <begin position="284"/>
        <end position="305"/>
    </location>
</feature>
<feature type="domain" description="S1 motif" evidence="5">
    <location>
        <begin position="16"/>
        <end position="89"/>
    </location>
</feature>
<dbReference type="Gene3D" id="3.30.70.1130">
    <property type="entry name" value="EIF_2_alpha"/>
    <property type="match status" value="1"/>
</dbReference>
<dbReference type="CDD" id="cd04452">
    <property type="entry name" value="S1_IF2_alpha"/>
    <property type="match status" value="1"/>
</dbReference>
<evidence type="ECO:0000313" key="6">
    <source>
        <dbReference type="EMBL" id="KAJ2779875.1"/>
    </source>
</evidence>
<reference evidence="6" key="1">
    <citation type="submission" date="2022-07" db="EMBL/GenBank/DDBJ databases">
        <title>Phylogenomic reconstructions and comparative analyses of Kickxellomycotina fungi.</title>
        <authorList>
            <person name="Reynolds N.K."/>
            <person name="Stajich J.E."/>
            <person name="Barry K."/>
            <person name="Grigoriev I.V."/>
            <person name="Crous P."/>
            <person name="Smith M.E."/>
        </authorList>
    </citation>
    <scope>NUCLEOTIDE SEQUENCE</scope>
    <source>
        <strain evidence="6">NBRC 105414</strain>
    </source>
</reference>
<dbReference type="SUPFAM" id="SSF116742">
    <property type="entry name" value="eIF2alpha middle domain-like"/>
    <property type="match status" value="1"/>
</dbReference>
<dbReference type="PANTHER" id="PTHR10602:SF0">
    <property type="entry name" value="EUKARYOTIC TRANSLATION INITIATION FACTOR 2 SUBUNIT 1"/>
    <property type="match status" value="1"/>
</dbReference>
<keyword evidence="2" id="KW-0396">Initiation factor</keyword>
<dbReference type="Gene3D" id="1.10.150.190">
    <property type="entry name" value="Translation initiation factor 2, subunit 1, domain 2"/>
    <property type="match status" value="1"/>
</dbReference>
<gene>
    <name evidence="6" type="ORF">H4R18_003768</name>
</gene>
<keyword evidence="3" id="KW-0648">Protein biosynthesis</keyword>
<evidence type="ECO:0000313" key="7">
    <source>
        <dbReference type="Proteomes" id="UP001140217"/>
    </source>
</evidence>
<dbReference type="OrthoDB" id="1685042at2759"/>
<comment type="caution">
    <text evidence="6">The sequence shown here is derived from an EMBL/GenBank/DDBJ whole genome shotgun (WGS) entry which is preliminary data.</text>
</comment>
<dbReference type="PANTHER" id="PTHR10602">
    <property type="entry name" value="EUKARYOTIC TRANSLATION INITIATION FACTOR 2 SUBUNIT 1"/>
    <property type="match status" value="1"/>
</dbReference>
<dbReference type="FunFam" id="2.40.50.140:FF:000015">
    <property type="entry name" value="Eukaryotic translation initiation factor 2 subunit alpha"/>
    <property type="match status" value="1"/>
</dbReference>
<sequence length="305" mass="34350">MKGGCRYYESRYPAPGDVVMATIAKISDDGIGAYVTLAEYEGIEGMIQLSELSRRRIRSVQKMLRVGQSEPMVVLRVDEDKGYIDLTKKTISVDEIQSCKDKYKMSSKVHTIITHVAQKLERDPEQLYIKFGWPLYAKYGHAYNAFKTAVSDPDAVFGEFGLDKPLLDELMKDILRHMKPQQARLHAKIEVKCMGYQGIEGIRKALKAIEAESTEDTTLQVTLIASPLYIIRANSVNVEDDIQLINRGIKAAEEVIKQEGGVLKVVVSPKQVTEVEEKELKELMDRAERENAEVTADEDEDADGY</sequence>
<comment type="similarity">
    <text evidence="1">Belongs to the eIF-2-alpha family.</text>
</comment>
<protein>
    <recommendedName>
        <fullName evidence="5">S1 motif domain-containing protein</fullName>
    </recommendedName>
</protein>
<dbReference type="SMART" id="SM00316">
    <property type="entry name" value="S1"/>
    <property type="match status" value="1"/>
</dbReference>
<dbReference type="Pfam" id="PF00575">
    <property type="entry name" value="S1"/>
    <property type="match status" value="1"/>
</dbReference>
<dbReference type="InterPro" id="IPR012340">
    <property type="entry name" value="NA-bd_OB-fold"/>
</dbReference>
<dbReference type="GO" id="GO:0005850">
    <property type="term" value="C:eukaryotic translation initiation factor 2 complex"/>
    <property type="evidence" value="ECO:0007669"/>
    <property type="project" value="TreeGrafter"/>
</dbReference>
<dbReference type="InterPro" id="IPR003029">
    <property type="entry name" value="S1_domain"/>
</dbReference>
<dbReference type="SUPFAM" id="SSF110993">
    <property type="entry name" value="eIF-2-alpha, C-terminal domain"/>
    <property type="match status" value="1"/>
</dbReference>
<dbReference type="SUPFAM" id="SSF50249">
    <property type="entry name" value="Nucleic acid-binding proteins"/>
    <property type="match status" value="1"/>
</dbReference>
<evidence type="ECO:0000256" key="2">
    <source>
        <dbReference type="ARBA" id="ARBA00022540"/>
    </source>
</evidence>
<proteinExistence type="inferred from homology"/>
<dbReference type="GO" id="GO:0043022">
    <property type="term" value="F:ribosome binding"/>
    <property type="evidence" value="ECO:0007669"/>
    <property type="project" value="TreeGrafter"/>
</dbReference>
<dbReference type="PROSITE" id="PS50126">
    <property type="entry name" value="S1"/>
    <property type="match status" value="1"/>
</dbReference>
<dbReference type="AlphaFoldDB" id="A0A9W8HEA5"/>
<evidence type="ECO:0000259" key="5">
    <source>
        <dbReference type="PROSITE" id="PS50126"/>
    </source>
</evidence>
<dbReference type="GO" id="GO:0003723">
    <property type="term" value="F:RNA binding"/>
    <property type="evidence" value="ECO:0007669"/>
    <property type="project" value="InterPro"/>
</dbReference>
<dbReference type="GO" id="GO:0033290">
    <property type="term" value="C:eukaryotic 48S preinitiation complex"/>
    <property type="evidence" value="ECO:0007669"/>
    <property type="project" value="TreeGrafter"/>
</dbReference>